<dbReference type="GO" id="GO:0005681">
    <property type="term" value="C:spliceosomal complex"/>
    <property type="evidence" value="ECO:0007669"/>
    <property type="project" value="InterPro"/>
</dbReference>
<dbReference type="Pfam" id="PF23406">
    <property type="entry name" value="ZNF380_CC"/>
    <property type="match status" value="1"/>
</dbReference>
<feature type="domain" description="Zinc finger double-stranded RNA binding" evidence="16">
    <location>
        <begin position="46"/>
        <end position="70"/>
    </location>
</feature>
<keyword evidence="9" id="KW-0498">Mitosis</keyword>
<evidence type="ECO:0000256" key="6">
    <source>
        <dbReference type="ARBA" id="ARBA00022618"/>
    </source>
</evidence>
<keyword evidence="19" id="KW-1185">Reference proteome</keyword>
<dbReference type="GO" id="GO:0033314">
    <property type="term" value="P:mitotic DNA replication checkpoint signaling"/>
    <property type="evidence" value="ECO:0007669"/>
    <property type="project" value="TreeGrafter"/>
</dbReference>
<name>A0A1I8PCG1_STOCA</name>
<dbReference type="GO" id="GO:0044773">
    <property type="term" value="P:mitotic DNA damage checkpoint signaling"/>
    <property type="evidence" value="ECO:0007669"/>
    <property type="project" value="TreeGrafter"/>
</dbReference>
<evidence type="ECO:0000256" key="3">
    <source>
        <dbReference type="ARBA" id="ARBA00017358"/>
    </source>
</evidence>
<keyword evidence="6" id="KW-0132">Cell division</keyword>
<proteinExistence type="predicted"/>
<dbReference type="InterPro" id="IPR022755">
    <property type="entry name" value="Znf_C2H2_jaz"/>
</dbReference>
<feature type="compositionally biased region" description="Acidic residues" evidence="15">
    <location>
        <begin position="244"/>
        <end position="258"/>
    </location>
</feature>
<evidence type="ECO:0000256" key="8">
    <source>
        <dbReference type="ARBA" id="ARBA00022771"/>
    </source>
</evidence>
<keyword evidence="11" id="KW-0175">Coiled coil</keyword>
<dbReference type="GO" id="GO:0008270">
    <property type="term" value="F:zinc ion binding"/>
    <property type="evidence" value="ECO:0007669"/>
    <property type="project" value="UniProtKB-KW"/>
</dbReference>
<sequence length="267" mass="30191">MKRLSTSVPQKHLRTLTPKHSGQGSGSTLEKVESPLMKVDSNGNISCVICRAPLKSANIWKVHVNSKAHKSNVQAAKELKIKLLYTNTTLALNKNVPMGDSKVHGHIATSNVKKPSNLIECKPKVQTQIIQEKSFRQSETIAPTLHDPLPEEFFDKPATATTKSNSADDKDKEWELFQKEIKEVTEAANEIFAADQKELAVEKEIIEIDEQIQHWSKVLDLEEKRKKLSNKGIGKNKIKQIMNETEEASSEGEDFEEYTDWRSKEFK</sequence>
<evidence type="ECO:0000256" key="4">
    <source>
        <dbReference type="ARBA" id="ARBA00022454"/>
    </source>
</evidence>
<dbReference type="PANTHER" id="PTHR13278">
    <property type="entry name" value="ZINC FINGER PROTEIN 830"/>
    <property type="match status" value="1"/>
</dbReference>
<feature type="domain" description="ZNF380 coiled-coil" evidence="17">
    <location>
        <begin position="149"/>
        <end position="226"/>
    </location>
</feature>
<evidence type="ECO:0000313" key="19">
    <source>
        <dbReference type="Proteomes" id="UP000095300"/>
    </source>
</evidence>
<feature type="region of interest" description="Disordered" evidence="15">
    <location>
        <begin position="1"/>
        <end position="29"/>
    </location>
</feature>
<evidence type="ECO:0000259" key="16">
    <source>
        <dbReference type="Pfam" id="PF12171"/>
    </source>
</evidence>
<evidence type="ECO:0000256" key="2">
    <source>
        <dbReference type="ARBA" id="ARBA00004324"/>
    </source>
</evidence>
<keyword evidence="4" id="KW-0158">Chromosome</keyword>
<dbReference type="Pfam" id="PF12171">
    <property type="entry name" value="zf-C2H2_jaz"/>
    <property type="match status" value="1"/>
</dbReference>
<comment type="subcellular location">
    <subcellularLocation>
        <location evidence="1">Chromosome</location>
    </subcellularLocation>
    <subcellularLocation>
        <location evidence="2">Nucleus speckle</location>
    </subcellularLocation>
</comment>
<dbReference type="KEGG" id="scac:106083375"/>
<feature type="region of interest" description="Disordered" evidence="15">
    <location>
        <begin position="244"/>
        <end position="267"/>
    </location>
</feature>
<dbReference type="AlphaFoldDB" id="A0A1I8PCG1"/>
<dbReference type="SUPFAM" id="SSF57667">
    <property type="entry name" value="beta-beta-alpha zinc fingers"/>
    <property type="match status" value="1"/>
</dbReference>
<feature type="compositionally biased region" description="Polar residues" evidence="15">
    <location>
        <begin position="18"/>
        <end position="28"/>
    </location>
</feature>
<organism evidence="18 19">
    <name type="scientific">Stomoxys calcitrans</name>
    <name type="common">Stable fly</name>
    <name type="synonym">Conops calcitrans</name>
    <dbReference type="NCBI Taxonomy" id="35570"/>
    <lineage>
        <taxon>Eukaryota</taxon>
        <taxon>Metazoa</taxon>
        <taxon>Ecdysozoa</taxon>
        <taxon>Arthropoda</taxon>
        <taxon>Hexapoda</taxon>
        <taxon>Insecta</taxon>
        <taxon>Pterygota</taxon>
        <taxon>Neoptera</taxon>
        <taxon>Endopterygota</taxon>
        <taxon>Diptera</taxon>
        <taxon>Brachycera</taxon>
        <taxon>Muscomorpha</taxon>
        <taxon>Muscoidea</taxon>
        <taxon>Muscidae</taxon>
        <taxon>Stomoxys</taxon>
    </lineage>
</organism>
<feature type="region of interest" description="Disordered" evidence="15">
    <location>
        <begin position="146"/>
        <end position="171"/>
    </location>
</feature>
<evidence type="ECO:0000256" key="1">
    <source>
        <dbReference type="ARBA" id="ARBA00004286"/>
    </source>
</evidence>
<reference evidence="18" key="1">
    <citation type="submission" date="2020-05" db="UniProtKB">
        <authorList>
            <consortium name="EnsemblMetazoa"/>
        </authorList>
    </citation>
    <scope>IDENTIFICATION</scope>
    <source>
        <strain evidence="18">USDA</strain>
    </source>
</reference>
<dbReference type="GO" id="GO:0033260">
    <property type="term" value="P:nuclear DNA replication"/>
    <property type="evidence" value="ECO:0007669"/>
    <property type="project" value="TreeGrafter"/>
</dbReference>
<dbReference type="Proteomes" id="UP000095300">
    <property type="component" value="Unassembled WGS sequence"/>
</dbReference>
<dbReference type="PANTHER" id="PTHR13278:SF0">
    <property type="entry name" value="ZINC FINGER PROTEIN 830"/>
    <property type="match status" value="1"/>
</dbReference>
<evidence type="ECO:0000256" key="15">
    <source>
        <dbReference type="SAM" id="MobiDB-lite"/>
    </source>
</evidence>
<dbReference type="InterPro" id="IPR036236">
    <property type="entry name" value="Znf_C2H2_sf"/>
</dbReference>
<evidence type="ECO:0000256" key="12">
    <source>
        <dbReference type="ARBA" id="ARBA00023242"/>
    </source>
</evidence>
<evidence type="ECO:0000256" key="10">
    <source>
        <dbReference type="ARBA" id="ARBA00022833"/>
    </source>
</evidence>
<dbReference type="Gene3D" id="3.30.160.60">
    <property type="entry name" value="Classic Zinc Finger"/>
    <property type="match status" value="1"/>
</dbReference>
<dbReference type="GO" id="GO:0003676">
    <property type="term" value="F:nucleic acid binding"/>
    <property type="evidence" value="ECO:0007669"/>
    <property type="project" value="InterPro"/>
</dbReference>
<evidence type="ECO:0000256" key="13">
    <source>
        <dbReference type="ARBA" id="ARBA00023306"/>
    </source>
</evidence>
<evidence type="ECO:0000256" key="5">
    <source>
        <dbReference type="ARBA" id="ARBA00022473"/>
    </source>
</evidence>
<keyword evidence="7" id="KW-0479">Metal-binding</keyword>
<protein>
    <recommendedName>
        <fullName evidence="3">Zinc finger protein 830</fullName>
    </recommendedName>
    <alternativeName>
        <fullName evidence="14">Coiled-coil domain-containing protein 16</fullName>
    </alternativeName>
</protein>
<evidence type="ECO:0000256" key="14">
    <source>
        <dbReference type="ARBA" id="ARBA00030672"/>
    </source>
</evidence>
<evidence type="ECO:0000313" key="18">
    <source>
        <dbReference type="EnsemblMetazoa" id="SCAU006788-PA"/>
    </source>
</evidence>
<accession>A0A1I8PCG1</accession>
<evidence type="ECO:0000256" key="11">
    <source>
        <dbReference type="ARBA" id="ARBA00023054"/>
    </source>
</evidence>
<keyword evidence="5" id="KW-0217">Developmental protein</keyword>
<evidence type="ECO:0000259" key="17">
    <source>
        <dbReference type="Pfam" id="PF23406"/>
    </source>
</evidence>
<evidence type="ECO:0000256" key="7">
    <source>
        <dbReference type="ARBA" id="ARBA00022723"/>
    </source>
</evidence>
<dbReference type="InterPro" id="IPR040050">
    <property type="entry name" value="ZNF830-like"/>
</dbReference>
<dbReference type="OrthoDB" id="77607at2759"/>
<dbReference type="EnsemblMetazoa" id="SCAU006788-RA">
    <property type="protein sequence ID" value="SCAU006788-PA"/>
    <property type="gene ID" value="SCAU006788"/>
</dbReference>
<dbReference type="STRING" id="35570.A0A1I8PCG1"/>
<dbReference type="VEuPathDB" id="VectorBase:SCAU006788"/>
<keyword evidence="8" id="KW-0863">Zinc-finger</keyword>
<keyword evidence="13" id="KW-0131">Cell cycle</keyword>
<keyword evidence="12" id="KW-0539">Nucleus</keyword>
<evidence type="ECO:0000256" key="9">
    <source>
        <dbReference type="ARBA" id="ARBA00022776"/>
    </source>
</evidence>
<dbReference type="InterPro" id="IPR059039">
    <property type="entry name" value="ZNF380_CC"/>
</dbReference>
<gene>
    <name evidence="18" type="primary">106083375</name>
</gene>
<keyword evidence="10" id="KW-0862">Zinc</keyword>